<reference evidence="1 2" key="1">
    <citation type="submission" date="2014-05" db="EMBL/GenBank/DDBJ databases">
        <authorList>
            <person name="Rizzardi K."/>
            <person name="Winiecka-Krusnell J."/>
            <person name="Ramliden M."/>
            <person name="Alm E."/>
            <person name="Andersson S."/>
            <person name="Byfors S."/>
        </authorList>
    </citation>
    <scope>NUCLEOTIDE SEQUENCE [LARGE SCALE GENOMIC DNA]</scope>
    <source>
        <strain evidence="1 2">LEGN</strain>
    </source>
</reference>
<comment type="caution">
    <text evidence="1">The sequence shown here is derived from an EMBL/GenBank/DDBJ whole genome shotgun (WGS) entry which is preliminary data.</text>
</comment>
<protein>
    <recommendedName>
        <fullName evidence="3">Alpha/beta hydrolase</fullName>
    </recommendedName>
</protein>
<keyword evidence="2" id="KW-1185">Reference proteome</keyword>
<evidence type="ECO:0000313" key="2">
    <source>
        <dbReference type="Proteomes" id="UP000054422"/>
    </source>
</evidence>
<accession>A0A0A2SSH4</accession>
<sequence length="175" mass="20402">MLPLLYPELEKIISGLVVLNSAPCLWLEEAVKKAKDLNLPDLSLEMQIFTENPTQETFNQALVACIPYYFPKELAIGREKLLALPFNFVPAVWWQRKAIEINFEAKWIPQQVPTLIVSSEFDAICPSILFMEDERFQRPNIYKQYIKNAGHMPWIEKPSEIKEIFTNYLSNIRNI</sequence>
<dbReference type="EMBL" id="JNCF01000047">
    <property type="protein sequence ID" value="KGP62681.1"/>
    <property type="molecule type" value="Genomic_DNA"/>
</dbReference>
<dbReference type="InterPro" id="IPR029058">
    <property type="entry name" value="AB_hydrolase_fold"/>
</dbReference>
<proteinExistence type="predicted"/>
<dbReference type="STRING" id="1498499.EP47_02535"/>
<dbReference type="Gene3D" id="3.40.50.1820">
    <property type="entry name" value="alpha/beta hydrolase"/>
    <property type="match status" value="1"/>
</dbReference>
<dbReference type="SUPFAM" id="SSF53474">
    <property type="entry name" value="alpha/beta-Hydrolases"/>
    <property type="match status" value="1"/>
</dbReference>
<gene>
    <name evidence="1" type="ORF">EP47_02535</name>
</gene>
<dbReference type="Proteomes" id="UP000054422">
    <property type="component" value="Unassembled WGS sequence"/>
</dbReference>
<name>A0A0A2SSH4_9GAMM</name>
<organism evidence="1 2">
    <name type="scientific">Legionella norrlandica</name>
    <dbReference type="NCBI Taxonomy" id="1498499"/>
    <lineage>
        <taxon>Bacteria</taxon>
        <taxon>Pseudomonadati</taxon>
        <taxon>Pseudomonadota</taxon>
        <taxon>Gammaproteobacteria</taxon>
        <taxon>Legionellales</taxon>
        <taxon>Legionellaceae</taxon>
        <taxon>Legionella</taxon>
    </lineage>
</organism>
<dbReference type="AlphaFoldDB" id="A0A0A2SSH4"/>
<evidence type="ECO:0000313" key="1">
    <source>
        <dbReference type="EMBL" id="KGP62681.1"/>
    </source>
</evidence>
<evidence type="ECO:0008006" key="3">
    <source>
        <dbReference type="Google" id="ProtNLM"/>
    </source>
</evidence>